<organism evidence="1 2">
    <name type="scientific">Pseudomonas poae</name>
    <dbReference type="NCBI Taxonomy" id="200451"/>
    <lineage>
        <taxon>Bacteria</taxon>
        <taxon>Pseudomonadati</taxon>
        <taxon>Pseudomonadota</taxon>
        <taxon>Gammaproteobacteria</taxon>
        <taxon>Pseudomonadales</taxon>
        <taxon>Pseudomonadaceae</taxon>
        <taxon>Pseudomonas</taxon>
    </lineage>
</organism>
<reference evidence="1 2" key="1">
    <citation type="submission" date="2017-09" db="EMBL/GenBank/DDBJ databases">
        <authorList>
            <person name="DeBolt S."/>
            <person name="Huntemann M."/>
            <person name="Clum A."/>
            <person name="Pillay M."/>
            <person name="Palaniappan K."/>
            <person name="Varghese N."/>
            <person name="Mikhailova N."/>
            <person name="Stamatis D."/>
            <person name="Reddy T."/>
            <person name="Daum C."/>
            <person name="Shapiro N."/>
            <person name="Ivanova N."/>
            <person name="Kyrpides N."/>
            <person name="Woyke T."/>
        </authorList>
    </citation>
    <scope>NUCLEOTIDE SEQUENCE [LARGE SCALE GENOMIC DNA]</scope>
    <source>
        <strain evidence="1 2">A2-S9</strain>
    </source>
</reference>
<name>A0A7Z1GW82_9PSED</name>
<sequence length="42" mass="4697">MSNSSPPVDFDRHGYAACALLRTSFLNQHAREFDAALMTFAH</sequence>
<comment type="caution">
    <text evidence="1">The sequence shown here is derived from an EMBL/GenBank/DDBJ whole genome shotgun (WGS) entry which is preliminary data.</text>
</comment>
<protein>
    <submittedName>
        <fullName evidence="1">Uncharacterized protein</fullName>
    </submittedName>
</protein>
<gene>
    <name evidence="1" type="ORF">DM05_2965</name>
</gene>
<reference evidence="1 2" key="2">
    <citation type="submission" date="2017-10" db="EMBL/GenBank/DDBJ databases">
        <title>Bacterial endophytes that colonize and modify switchgrass growth.</title>
        <authorList>
            <person name="Debolt S."/>
        </authorList>
    </citation>
    <scope>NUCLEOTIDE SEQUENCE [LARGE SCALE GENOMIC DNA]</scope>
    <source>
        <strain evidence="1 2">A2-S9</strain>
    </source>
</reference>
<accession>A0A7Z1GW82</accession>
<proteinExistence type="predicted"/>
<evidence type="ECO:0000313" key="2">
    <source>
        <dbReference type="Proteomes" id="UP000221580"/>
    </source>
</evidence>
<dbReference type="AlphaFoldDB" id="A0A7Z1GW82"/>
<dbReference type="Proteomes" id="UP000221580">
    <property type="component" value="Unassembled WGS sequence"/>
</dbReference>
<dbReference type="EMBL" id="PDJN01000001">
    <property type="protein sequence ID" value="PFG72570.1"/>
    <property type="molecule type" value="Genomic_DNA"/>
</dbReference>
<dbReference type="RefSeq" id="WP_256221047.1">
    <property type="nucleotide sequence ID" value="NZ_PDJN01000001.1"/>
</dbReference>
<evidence type="ECO:0000313" key="1">
    <source>
        <dbReference type="EMBL" id="PFG72570.1"/>
    </source>
</evidence>